<dbReference type="NCBIfam" id="TIGR00494">
    <property type="entry name" value="crcB"/>
    <property type="match status" value="1"/>
</dbReference>
<feature type="transmembrane region" description="Helical" evidence="11">
    <location>
        <begin position="33"/>
        <end position="55"/>
    </location>
</feature>
<evidence type="ECO:0000256" key="7">
    <source>
        <dbReference type="ARBA" id="ARBA00023136"/>
    </source>
</evidence>
<comment type="function">
    <text evidence="11">Fluoride-specific ion channel. Important for reducing fluoride concentration in the cell, thus reducing its toxicity.</text>
</comment>
<proteinExistence type="inferred from homology"/>
<dbReference type="EMBL" id="CP071793">
    <property type="protein sequence ID" value="QTD51247.1"/>
    <property type="molecule type" value="Genomic_DNA"/>
</dbReference>
<dbReference type="PANTHER" id="PTHR28259:SF1">
    <property type="entry name" value="FLUORIDE EXPORT PROTEIN 1-RELATED"/>
    <property type="match status" value="1"/>
</dbReference>
<comment type="similarity">
    <text evidence="9 11">Belongs to the fluoride channel Fluc/FEX (TC 1.A.43) family.</text>
</comment>
<feature type="binding site" evidence="11">
    <location>
        <position position="74"/>
    </location>
    <ligand>
        <name>Na(+)</name>
        <dbReference type="ChEBI" id="CHEBI:29101"/>
        <note>structural</note>
    </ligand>
</feature>
<dbReference type="InterPro" id="IPR003691">
    <property type="entry name" value="FluC"/>
</dbReference>
<keyword evidence="4 11" id="KW-0812">Transmembrane</keyword>
<evidence type="ECO:0000313" key="12">
    <source>
        <dbReference type="EMBL" id="QTD51247.1"/>
    </source>
</evidence>
<keyword evidence="11" id="KW-0479">Metal-binding</keyword>
<dbReference type="GO" id="GO:0005886">
    <property type="term" value="C:plasma membrane"/>
    <property type="evidence" value="ECO:0007669"/>
    <property type="project" value="UniProtKB-SubCell"/>
</dbReference>
<evidence type="ECO:0000256" key="8">
    <source>
        <dbReference type="ARBA" id="ARBA00023303"/>
    </source>
</evidence>
<dbReference type="GO" id="GO:0062054">
    <property type="term" value="F:fluoride channel activity"/>
    <property type="evidence" value="ECO:0007669"/>
    <property type="project" value="UniProtKB-UniRule"/>
</dbReference>
<dbReference type="GO" id="GO:0046872">
    <property type="term" value="F:metal ion binding"/>
    <property type="evidence" value="ECO:0007669"/>
    <property type="project" value="UniProtKB-KW"/>
</dbReference>
<dbReference type="HAMAP" id="MF_00454">
    <property type="entry name" value="FluC"/>
    <property type="match status" value="1"/>
</dbReference>
<dbReference type="KEGG" id="scor:J3U87_02160"/>
<keyword evidence="5 11" id="KW-1133">Transmembrane helix</keyword>
<feature type="transmembrane region" description="Helical" evidence="11">
    <location>
        <begin position="102"/>
        <end position="124"/>
    </location>
</feature>
<feature type="transmembrane region" description="Helical" evidence="11">
    <location>
        <begin position="67"/>
        <end position="90"/>
    </location>
</feature>
<dbReference type="Proteomes" id="UP000663929">
    <property type="component" value="Chromosome"/>
</dbReference>
<evidence type="ECO:0000256" key="6">
    <source>
        <dbReference type="ARBA" id="ARBA00023065"/>
    </source>
</evidence>
<evidence type="ECO:0000313" key="13">
    <source>
        <dbReference type="Proteomes" id="UP000663929"/>
    </source>
</evidence>
<gene>
    <name evidence="11 12" type="primary">crcB</name>
    <name evidence="11" type="synonym">fluC</name>
    <name evidence="12" type="ORF">J3U87_02160</name>
</gene>
<evidence type="ECO:0000256" key="10">
    <source>
        <dbReference type="ARBA" id="ARBA00035585"/>
    </source>
</evidence>
<keyword evidence="13" id="KW-1185">Reference proteome</keyword>
<name>A0A8A4TP89_SULCO</name>
<accession>A0A8A4TP89</accession>
<evidence type="ECO:0000256" key="3">
    <source>
        <dbReference type="ARBA" id="ARBA00022519"/>
    </source>
</evidence>
<evidence type="ECO:0000256" key="5">
    <source>
        <dbReference type="ARBA" id="ARBA00022989"/>
    </source>
</evidence>
<evidence type="ECO:0000256" key="9">
    <source>
        <dbReference type="ARBA" id="ARBA00035120"/>
    </source>
</evidence>
<evidence type="ECO:0000256" key="1">
    <source>
        <dbReference type="ARBA" id="ARBA00004651"/>
    </source>
</evidence>
<comment type="subcellular location">
    <subcellularLocation>
        <location evidence="1 11">Cell membrane</location>
        <topology evidence="1 11">Multi-pass membrane protein</topology>
    </subcellularLocation>
</comment>
<evidence type="ECO:0000256" key="4">
    <source>
        <dbReference type="ARBA" id="ARBA00022692"/>
    </source>
</evidence>
<dbReference type="AlphaFoldDB" id="A0A8A4TP89"/>
<feature type="binding site" evidence="11">
    <location>
        <position position="77"/>
    </location>
    <ligand>
        <name>Na(+)</name>
        <dbReference type="ChEBI" id="CHEBI:29101"/>
        <note>structural</note>
    </ligand>
</feature>
<dbReference type="GO" id="GO:0140114">
    <property type="term" value="P:cellular detoxification of fluoride"/>
    <property type="evidence" value="ECO:0007669"/>
    <property type="project" value="UniProtKB-UniRule"/>
</dbReference>
<comment type="activity regulation">
    <text evidence="11">Na(+) is not transported, but it plays an essential structural role and its presence is essential for fluoride channel function.</text>
</comment>
<keyword evidence="11" id="KW-0813">Transport</keyword>
<organism evidence="12 13">
    <name type="scientific">Sulfidibacter corallicola</name>
    <dbReference type="NCBI Taxonomy" id="2818388"/>
    <lineage>
        <taxon>Bacteria</taxon>
        <taxon>Pseudomonadati</taxon>
        <taxon>Acidobacteriota</taxon>
        <taxon>Holophagae</taxon>
        <taxon>Acanthopleuribacterales</taxon>
        <taxon>Acanthopleuribacteraceae</taxon>
        <taxon>Sulfidibacter</taxon>
    </lineage>
</organism>
<evidence type="ECO:0000256" key="11">
    <source>
        <dbReference type="HAMAP-Rule" id="MF_00454"/>
    </source>
</evidence>
<dbReference type="Pfam" id="PF02537">
    <property type="entry name" value="CRCB"/>
    <property type="match status" value="1"/>
</dbReference>
<sequence length="127" mass="13738">MPQYFAMVALGGALGAMARYALSIWLAPLSENLAWGTLAANLLGSFLAGMILAWLQERHMAVEVRLLFQTGLLGALTTFSTFAAETLVLFLQHKPWAGLTQWALNVVGTMIAVFLGFLITRAVLGLQ</sequence>
<keyword evidence="8 11" id="KW-0407">Ion channel</keyword>
<keyword evidence="2 11" id="KW-1003">Cell membrane</keyword>
<protein>
    <recommendedName>
        <fullName evidence="11">Fluoride-specific ion channel FluC</fullName>
    </recommendedName>
</protein>
<reference evidence="12" key="1">
    <citation type="submission" date="2021-03" db="EMBL/GenBank/DDBJ databases">
        <title>Acanthopleuribacteraceae sp. M133.</title>
        <authorList>
            <person name="Wang G."/>
        </authorList>
    </citation>
    <scope>NUCLEOTIDE SEQUENCE</scope>
    <source>
        <strain evidence="12">M133</strain>
    </source>
</reference>
<keyword evidence="6 11" id="KW-0406">Ion transport</keyword>
<dbReference type="RefSeq" id="WP_237381378.1">
    <property type="nucleotide sequence ID" value="NZ_CP071793.1"/>
</dbReference>
<dbReference type="PANTHER" id="PTHR28259">
    <property type="entry name" value="FLUORIDE EXPORT PROTEIN 1-RELATED"/>
    <property type="match status" value="1"/>
</dbReference>
<keyword evidence="7 11" id="KW-0472">Membrane</keyword>
<comment type="catalytic activity">
    <reaction evidence="10">
        <text>fluoride(in) = fluoride(out)</text>
        <dbReference type="Rhea" id="RHEA:76159"/>
        <dbReference type="ChEBI" id="CHEBI:17051"/>
    </reaction>
    <physiologicalReaction direction="left-to-right" evidence="10">
        <dbReference type="Rhea" id="RHEA:76160"/>
    </physiologicalReaction>
</comment>
<keyword evidence="3" id="KW-0997">Cell inner membrane</keyword>
<evidence type="ECO:0000256" key="2">
    <source>
        <dbReference type="ARBA" id="ARBA00022475"/>
    </source>
</evidence>
<keyword evidence="11" id="KW-0915">Sodium</keyword>